<evidence type="ECO:0000313" key="2">
    <source>
        <dbReference type="Proteomes" id="UP000232227"/>
    </source>
</evidence>
<sequence>MQLNKAQEQVLLEYLEDNTTDIYEDSLRVEAMGYMKQAIYDEMAKGMSFNEALANLNVVKIKRQITNYIITKKQNNELPELFIEVEPLNRQKVPFAKRFFRGIWATIVMIPWWIIGAVILAAAAIVAIAGIAMLFLPVYGAFAFAIYPVGSAFAIFFLCLGAVPILMFIFFWIFAVLWEGVLYWIKVSARTYNPQTTVPERIEHYSFIDFGKRMSKKAILICVTIFLAIFAGGLVGTAVPKDGVLGAVIRNEFVNEQDMTIDTQKEFSKIRPDTKFSDVKQITFNNIWSHRTLDWNDIFGEYTPEGTDDMGIKVKFTYNTKYKEEKITPSYQVVGNEGNLEFIINFKYPGIESMMNVYGYGWHIDYSTNLRGINFKENIIYR</sequence>
<proteinExistence type="predicted"/>
<dbReference type="AlphaFoldDB" id="A0A291IR79"/>
<name>A0A291IR79_9MOLU</name>
<keyword evidence="2" id="KW-1185">Reference proteome</keyword>
<protein>
    <submittedName>
        <fullName evidence="1">Uncharacterized protein</fullName>
    </submittedName>
</protein>
<gene>
    <name evidence="1" type="ORF">CP520_00505</name>
</gene>
<dbReference type="KEGG" id="mlac:CP520_00505"/>
<accession>A0A291IR79</accession>
<reference evidence="1 2" key="1">
    <citation type="submission" date="2017-09" db="EMBL/GenBank/DDBJ databases">
        <title>SPAdes assembly of the Mesoplasma lactucae genome.</title>
        <authorList>
            <person name="Knight T.F."/>
            <person name="Rubinstein R."/>
            <person name="Citino T."/>
        </authorList>
    </citation>
    <scope>NUCLEOTIDE SEQUENCE [LARGE SCALE GENOMIC DNA]</scope>
    <source>
        <strain evidence="1 2">831-C4</strain>
    </source>
</reference>
<dbReference type="Proteomes" id="UP000232227">
    <property type="component" value="Chromosome"/>
</dbReference>
<organism evidence="1 2">
    <name type="scientific">Mesoplasma lactucae ATCC 49193</name>
    <dbReference type="NCBI Taxonomy" id="81460"/>
    <lineage>
        <taxon>Bacteria</taxon>
        <taxon>Bacillati</taxon>
        <taxon>Mycoplasmatota</taxon>
        <taxon>Mollicutes</taxon>
        <taxon>Entomoplasmatales</taxon>
        <taxon>Entomoplasmataceae</taxon>
        <taxon>Mesoplasma</taxon>
    </lineage>
</organism>
<evidence type="ECO:0000313" key="1">
    <source>
        <dbReference type="EMBL" id="ATG97244.1"/>
    </source>
</evidence>
<dbReference type="EMBL" id="CP023668">
    <property type="protein sequence ID" value="ATG97244.1"/>
    <property type="molecule type" value="Genomic_DNA"/>
</dbReference>
<dbReference type="RefSeq" id="WP_096862532.1">
    <property type="nucleotide sequence ID" value="NZ_CP023668.1"/>
</dbReference>